<dbReference type="PANTHER" id="PTHR45947">
    <property type="entry name" value="SULFOQUINOVOSYL TRANSFERASE SQD2"/>
    <property type="match status" value="1"/>
</dbReference>
<keyword evidence="3" id="KW-1185">Reference proteome</keyword>
<gene>
    <name evidence="2" type="ORF">HC246_02200</name>
</gene>
<proteinExistence type="predicted"/>
<comment type="caution">
    <text evidence="2">The sequence shown here is derived from an EMBL/GenBank/DDBJ whole genome shotgun (WGS) entry which is preliminary data.</text>
</comment>
<evidence type="ECO:0000259" key="1">
    <source>
        <dbReference type="Pfam" id="PF00534"/>
    </source>
</evidence>
<dbReference type="EMBL" id="JAAVJL010000001">
    <property type="protein sequence ID" value="NMF56855.1"/>
    <property type="molecule type" value="Genomic_DNA"/>
</dbReference>
<dbReference type="Proteomes" id="UP000738376">
    <property type="component" value="Unassembled WGS sequence"/>
</dbReference>
<dbReference type="PANTHER" id="PTHR45947:SF3">
    <property type="entry name" value="SULFOQUINOVOSYL TRANSFERASE SQD2"/>
    <property type="match status" value="1"/>
</dbReference>
<dbReference type="SUPFAM" id="SSF53756">
    <property type="entry name" value="UDP-Glycosyltransferase/glycogen phosphorylase"/>
    <property type="match status" value="1"/>
</dbReference>
<reference evidence="2 3" key="1">
    <citation type="submission" date="2020-03" db="EMBL/GenBank/DDBJ databases">
        <title>Draft Genome Sequence of 2-Methylisoborneol Producing Pseudanabaena yagii Strain GIHE-NHR1 Isolated from North Han River in South Korea.</title>
        <authorList>
            <person name="Jeong J."/>
        </authorList>
    </citation>
    <scope>NUCLEOTIDE SEQUENCE [LARGE SCALE GENOMIC DNA]</scope>
    <source>
        <strain evidence="2 3">GIHE-NHR1</strain>
    </source>
</reference>
<dbReference type="CDD" id="cd03802">
    <property type="entry name" value="GT4_AviGT4-like"/>
    <property type="match status" value="1"/>
</dbReference>
<sequence>MNKKYRLLFLSTPVGALGSGIGGGVELTLQNAAKALMAKGHEVEIVAPEGSVTNVTKLTPIAGNSQVSAQTQVGTDMVVLPQDSVLENMWSYAREVQDQFDLLFNFAYDWLPLYLTPFFHRPIAHWISMSSLSPVIDAMVSKTVKLCPQAIAVNTRACANTFSDGDRLMIMGKGIDVTQYNFVAKPEQPSLAWVGRISPEKGLEDAAETAQATGLPLRVFGLIQDQAYWQQIQTDFPKAEIHYEGFLSTHELQQKLGQSSALLMTPRWIEAFGNAAIEAFACGVPVISYRSGGLTEIVRHGKTGFLVDMGSVAGLIKAVSQLDQIDRLVCRQQLEAEYSLEVWGDRLEKWFEQLITNYKI</sequence>
<evidence type="ECO:0000313" key="3">
    <source>
        <dbReference type="Proteomes" id="UP000738376"/>
    </source>
</evidence>
<dbReference type="Gene3D" id="3.40.50.2000">
    <property type="entry name" value="Glycogen Phosphorylase B"/>
    <property type="match status" value="2"/>
</dbReference>
<dbReference type="InterPro" id="IPR001296">
    <property type="entry name" value="Glyco_trans_1"/>
</dbReference>
<organism evidence="2 3">
    <name type="scientific">Pseudanabaena yagii GIHE-NHR1</name>
    <dbReference type="NCBI Taxonomy" id="2722753"/>
    <lineage>
        <taxon>Bacteria</taxon>
        <taxon>Bacillati</taxon>
        <taxon>Cyanobacteriota</taxon>
        <taxon>Cyanophyceae</taxon>
        <taxon>Pseudanabaenales</taxon>
        <taxon>Pseudanabaenaceae</taxon>
        <taxon>Pseudanabaena</taxon>
        <taxon>Pseudanabaena yagii</taxon>
    </lineage>
</organism>
<feature type="domain" description="Glycosyl transferase family 1" evidence="1">
    <location>
        <begin position="185"/>
        <end position="322"/>
    </location>
</feature>
<dbReference type="RefSeq" id="WP_169361962.1">
    <property type="nucleotide sequence ID" value="NZ_JAAVJL010000001.1"/>
</dbReference>
<dbReference type="Pfam" id="PF00534">
    <property type="entry name" value="Glycos_transf_1"/>
    <property type="match status" value="1"/>
</dbReference>
<protein>
    <submittedName>
        <fullName evidence="2">Glycosyltransferase family 4 protein</fullName>
    </submittedName>
</protein>
<name>A0ABX1LL65_9CYAN</name>
<dbReference type="InterPro" id="IPR050194">
    <property type="entry name" value="Glycosyltransferase_grp1"/>
</dbReference>
<accession>A0ABX1LL65</accession>
<evidence type="ECO:0000313" key="2">
    <source>
        <dbReference type="EMBL" id="NMF56855.1"/>
    </source>
</evidence>